<feature type="transmembrane region" description="Helical" evidence="2">
    <location>
        <begin position="153"/>
        <end position="177"/>
    </location>
</feature>
<feature type="transmembrane region" description="Helical" evidence="2">
    <location>
        <begin position="189"/>
        <end position="210"/>
    </location>
</feature>
<reference evidence="3 4" key="1">
    <citation type="journal article" date="2015" name="Genome Biol.">
        <title>Comparative genomics of Steinernema reveals deeply conserved gene regulatory networks.</title>
        <authorList>
            <person name="Dillman A.R."/>
            <person name="Macchietto M."/>
            <person name="Porter C.F."/>
            <person name="Rogers A."/>
            <person name="Williams B."/>
            <person name="Antoshechkin I."/>
            <person name="Lee M.M."/>
            <person name="Goodwin Z."/>
            <person name="Lu X."/>
            <person name="Lewis E.E."/>
            <person name="Goodrich-Blair H."/>
            <person name="Stock S.P."/>
            <person name="Adams B.J."/>
            <person name="Sternberg P.W."/>
            <person name="Mortazavi A."/>
        </authorList>
    </citation>
    <scope>NUCLEOTIDE SEQUENCE [LARGE SCALE GENOMIC DNA]</scope>
    <source>
        <strain evidence="3 4">ALL</strain>
    </source>
</reference>
<dbReference type="EMBL" id="AZBU02000012">
    <property type="protein sequence ID" value="TKR59636.1"/>
    <property type="molecule type" value="Genomic_DNA"/>
</dbReference>
<feature type="transmembrane region" description="Helical" evidence="2">
    <location>
        <begin position="125"/>
        <end position="147"/>
    </location>
</feature>
<keyword evidence="2" id="KW-1133">Transmembrane helix</keyword>
<comment type="caution">
    <text evidence="3">The sequence shown here is derived from an EMBL/GenBank/DDBJ whole genome shotgun (WGS) entry which is preliminary data.</text>
</comment>
<feature type="compositionally biased region" description="Acidic residues" evidence="1">
    <location>
        <begin position="99"/>
        <end position="108"/>
    </location>
</feature>
<dbReference type="Proteomes" id="UP000298663">
    <property type="component" value="Unassembled WGS sequence"/>
</dbReference>
<accession>A0A4U5LU67</accession>
<evidence type="ECO:0000256" key="1">
    <source>
        <dbReference type="SAM" id="MobiDB-lite"/>
    </source>
</evidence>
<keyword evidence="2" id="KW-0812">Transmembrane</keyword>
<name>A0A4U5LU67_STECR</name>
<keyword evidence="4" id="KW-1185">Reference proteome</keyword>
<feature type="region of interest" description="Disordered" evidence="1">
    <location>
        <begin position="88"/>
        <end position="109"/>
    </location>
</feature>
<protein>
    <submittedName>
        <fullName evidence="3">Uncharacterized protein</fullName>
    </submittedName>
</protein>
<keyword evidence="2" id="KW-0472">Membrane</keyword>
<dbReference type="AlphaFoldDB" id="A0A4U5LU67"/>
<organism evidence="3 4">
    <name type="scientific">Steinernema carpocapsae</name>
    <name type="common">Entomopathogenic nematode</name>
    <dbReference type="NCBI Taxonomy" id="34508"/>
    <lineage>
        <taxon>Eukaryota</taxon>
        <taxon>Metazoa</taxon>
        <taxon>Ecdysozoa</taxon>
        <taxon>Nematoda</taxon>
        <taxon>Chromadorea</taxon>
        <taxon>Rhabditida</taxon>
        <taxon>Tylenchina</taxon>
        <taxon>Panagrolaimomorpha</taxon>
        <taxon>Strongyloidoidea</taxon>
        <taxon>Steinernematidae</taxon>
        <taxon>Steinernema</taxon>
    </lineage>
</organism>
<evidence type="ECO:0000313" key="4">
    <source>
        <dbReference type="Proteomes" id="UP000298663"/>
    </source>
</evidence>
<sequence length="211" mass="23701">MKPDDSYEAAIWTKTTENSEESPEWTGFAAGRRYETTIGTKTTEEEPDLLIYSRSGHACTHGRFRIRCRDRRSRGHHLHNSRRDGFRDASAWTSRSSPETDDQEQVEDAETHPVAMTVSVAVMRLAVALLAAPLLLVTLAVLPVLPFEVFTGFFRLGALASRLLLFLLAAVFLLLLGRFAQAGAAADRAFLLLLFVFLIFFFHILVSLLFR</sequence>
<gene>
    <name evidence="3" type="ORF">L596_029277</name>
</gene>
<feature type="region of interest" description="Disordered" evidence="1">
    <location>
        <begin position="1"/>
        <end position="24"/>
    </location>
</feature>
<reference evidence="3 4" key="2">
    <citation type="journal article" date="2019" name="G3 (Bethesda)">
        <title>Hybrid Assembly of the Genome of the Entomopathogenic Nematode Steinernema carpocapsae Identifies the X-Chromosome.</title>
        <authorList>
            <person name="Serra L."/>
            <person name="Macchietto M."/>
            <person name="Macias-Munoz A."/>
            <person name="McGill C.J."/>
            <person name="Rodriguez I.M."/>
            <person name="Rodriguez B."/>
            <person name="Murad R."/>
            <person name="Mortazavi A."/>
        </authorList>
    </citation>
    <scope>NUCLEOTIDE SEQUENCE [LARGE SCALE GENOMIC DNA]</scope>
    <source>
        <strain evidence="3 4">ALL</strain>
    </source>
</reference>
<evidence type="ECO:0000256" key="2">
    <source>
        <dbReference type="SAM" id="Phobius"/>
    </source>
</evidence>
<proteinExistence type="predicted"/>
<evidence type="ECO:0000313" key="3">
    <source>
        <dbReference type="EMBL" id="TKR59636.1"/>
    </source>
</evidence>